<evidence type="ECO:0000313" key="2">
    <source>
        <dbReference type="Proteomes" id="UP000054485"/>
    </source>
</evidence>
<dbReference type="InParanoid" id="A0A0D0BFL6"/>
<evidence type="ECO:0000313" key="1">
    <source>
        <dbReference type="EMBL" id="KIK42063.1"/>
    </source>
</evidence>
<dbReference type="EMBL" id="KN835249">
    <property type="protein sequence ID" value="KIK42063.1"/>
    <property type="molecule type" value="Genomic_DNA"/>
</dbReference>
<organism evidence="1 2">
    <name type="scientific">Suillus luteus UH-Slu-Lm8-n1</name>
    <dbReference type="NCBI Taxonomy" id="930992"/>
    <lineage>
        <taxon>Eukaryota</taxon>
        <taxon>Fungi</taxon>
        <taxon>Dikarya</taxon>
        <taxon>Basidiomycota</taxon>
        <taxon>Agaricomycotina</taxon>
        <taxon>Agaricomycetes</taxon>
        <taxon>Agaricomycetidae</taxon>
        <taxon>Boletales</taxon>
        <taxon>Suillineae</taxon>
        <taxon>Suillaceae</taxon>
        <taxon>Suillus</taxon>
    </lineage>
</organism>
<sequence>MSAIHYKGLLTKVVVDATPLLAGVETRLQGVAHLLTDIPSRQIGYVRSCKINV</sequence>
<keyword evidence="2" id="KW-1185">Reference proteome</keyword>
<reference evidence="1 2" key="1">
    <citation type="submission" date="2014-04" db="EMBL/GenBank/DDBJ databases">
        <authorList>
            <consortium name="DOE Joint Genome Institute"/>
            <person name="Kuo A."/>
            <person name="Ruytinx J."/>
            <person name="Rineau F."/>
            <person name="Colpaert J."/>
            <person name="Kohler A."/>
            <person name="Nagy L.G."/>
            <person name="Floudas D."/>
            <person name="Copeland A."/>
            <person name="Barry K.W."/>
            <person name="Cichocki N."/>
            <person name="Veneault-Fourrey C."/>
            <person name="LaButti K."/>
            <person name="Lindquist E.A."/>
            <person name="Lipzen A."/>
            <person name="Lundell T."/>
            <person name="Morin E."/>
            <person name="Murat C."/>
            <person name="Sun H."/>
            <person name="Tunlid A."/>
            <person name="Henrissat B."/>
            <person name="Grigoriev I.V."/>
            <person name="Hibbett D.S."/>
            <person name="Martin F."/>
            <person name="Nordberg H.P."/>
            <person name="Cantor M.N."/>
            <person name="Hua S.X."/>
        </authorList>
    </citation>
    <scope>NUCLEOTIDE SEQUENCE [LARGE SCALE GENOMIC DNA]</scope>
    <source>
        <strain evidence="1 2">UH-Slu-Lm8-n1</strain>
    </source>
</reference>
<dbReference type="Proteomes" id="UP000054485">
    <property type="component" value="Unassembled WGS sequence"/>
</dbReference>
<proteinExistence type="predicted"/>
<protein>
    <submittedName>
        <fullName evidence="1">Uncharacterized protein</fullName>
    </submittedName>
</protein>
<accession>A0A0D0BFL6</accession>
<gene>
    <name evidence="1" type="ORF">CY34DRAFT_805354</name>
</gene>
<reference evidence="2" key="2">
    <citation type="submission" date="2015-01" db="EMBL/GenBank/DDBJ databases">
        <title>Evolutionary Origins and Diversification of the Mycorrhizal Mutualists.</title>
        <authorList>
            <consortium name="DOE Joint Genome Institute"/>
            <consortium name="Mycorrhizal Genomics Consortium"/>
            <person name="Kohler A."/>
            <person name="Kuo A."/>
            <person name="Nagy L.G."/>
            <person name="Floudas D."/>
            <person name="Copeland A."/>
            <person name="Barry K.W."/>
            <person name="Cichocki N."/>
            <person name="Veneault-Fourrey C."/>
            <person name="LaButti K."/>
            <person name="Lindquist E.A."/>
            <person name="Lipzen A."/>
            <person name="Lundell T."/>
            <person name="Morin E."/>
            <person name="Murat C."/>
            <person name="Riley R."/>
            <person name="Ohm R."/>
            <person name="Sun H."/>
            <person name="Tunlid A."/>
            <person name="Henrissat B."/>
            <person name="Grigoriev I.V."/>
            <person name="Hibbett D.S."/>
            <person name="Martin F."/>
        </authorList>
    </citation>
    <scope>NUCLEOTIDE SEQUENCE [LARGE SCALE GENOMIC DNA]</scope>
    <source>
        <strain evidence="2">UH-Slu-Lm8-n1</strain>
    </source>
</reference>
<dbReference type="HOGENOM" id="CLU_3070225_0_0_1"/>
<dbReference type="AlphaFoldDB" id="A0A0D0BFL6"/>
<name>A0A0D0BFL6_9AGAM</name>